<gene>
    <name evidence="1" type="ORF">J2X19_000736</name>
</gene>
<dbReference type="EMBL" id="JAVDXT010000001">
    <property type="protein sequence ID" value="MDR7376078.1"/>
    <property type="molecule type" value="Genomic_DNA"/>
</dbReference>
<proteinExistence type="predicted"/>
<comment type="caution">
    <text evidence="1">The sequence shown here is derived from an EMBL/GenBank/DDBJ whole genome shotgun (WGS) entry which is preliminary data.</text>
</comment>
<organism evidence="1 2">
    <name type="scientific">Rhodoferax ferrireducens</name>
    <dbReference type="NCBI Taxonomy" id="192843"/>
    <lineage>
        <taxon>Bacteria</taxon>
        <taxon>Pseudomonadati</taxon>
        <taxon>Pseudomonadota</taxon>
        <taxon>Betaproteobacteria</taxon>
        <taxon>Burkholderiales</taxon>
        <taxon>Comamonadaceae</taxon>
        <taxon>Rhodoferax</taxon>
    </lineage>
</organism>
<dbReference type="RefSeq" id="WP_310370763.1">
    <property type="nucleotide sequence ID" value="NZ_JAVDXT010000001.1"/>
</dbReference>
<keyword evidence="2" id="KW-1185">Reference proteome</keyword>
<sequence length="150" mass="16897">MRKILTWIFLLPLCLFVIVSGSKAAQSEWWGAAPAELTVNDERMWFSDLLGVQQLGERICAIRYQSFMGHETAHLFRGIKREGRTELVKIRRIRGEMIEGPTMELYSGVTGIAQRIYVGGNEEPRVFFLTAASVSAQMPQSIELSAECAE</sequence>
<protein>
    <submittedName>
        <fullName evidence="1">Uncharacterized protein</fullName>
    </submittedName>
</protein>
<reference evidence="1 2" key="1">
    <citation type="submission" date="2023-07" db="EMBL/GenBank/DDBJ databases">
        <title>Sorghum-associated microbial communities from plants grown in Nebraska, USA.</title>
        <authorList>
            <person name="Schachtman D."/>
        </authorList>
    </citation>
    <scope>NUCLEOTIDE SEQUENCE [LARGE SCALE GENOMIC DNA]</scope>
    <source>
        <strain evidence="1 2">BE313</strain>
    </source>
</reference>
<accession>A0ABU2C427</accession>
<evidence type="ECO:0000313" key="2">
    <source>
        <dbReference type="Proteomes" id="UP001180487"/>
    </source>
</evidence>
<name>A0ABU2C427_9BURK</name>
<evidence type="ECO:0000313" key="1">
    <source>
        <dbReference type="EMBL" id="MDR7376078.1"/>
    </source>
</evidence>
<dbReference type="Proteomes" id="UP001180487">
    <property type="component" value="Unassembled WGS sequence"/>
</dbReference>